<dbReference type="GO" id="GO:0009368">
    <property type="term" value="C:endopeptidase Clp complex"/>
    <property type="evidence" value="ECO:0007669"/>
    <property type="project" value="TreeGrafter"/>
</dbReference>
<protein>
    <recommendedName>
        <fullName evidence="7 9">ATP-dependent Clp protease proteolytic subunit</fullName>
        <ecNumber evidence="7">3.4.21.92</ecNumber>
    </recommendedName>
    <alternativeName>
        <fullName evidence="7">Endopeptidase Clp</fullName>
    </alternativeName>
</protein>
<comment type="subcellular location">
    <subcellularLocation>
        <location evidence="7">Cytoplasm</location>
    </subcellularLocation>
</comment>
<dbReference type="PRINTS" id="PR00127">
    <property type="entry name" value="CLPPROTEASEP"/>
</dbReference>
<evidence type="ECO:0000313" key="11">
    <source>
        <dbReference type="Proteomes" id="UP000663602"/>
    </source>
</evidence>
<dbReference type="FunFam" id="3.90.226.10:FF:000001">
    <property type="entry name" value="ATP-dependent Clp protease proteolytic subunit"/>
    <property type="match status" value="1"/>
</dbReference>
<evidence type="ECO:0000256" key="8">
    <source>
        <dbReference type="PROSITE-ProRule" id="PRU10085"/>
    </source>
</evidence>
<dbReference type="AlphaFoldDB" id="A0A974X799"/>
<feature type="active site" description="Nucleophile" evidence="7">
    <location>
        <position position="94"/>
    </location>
</feature>
<dbReference type="NCBIfam" id="NF009205">
    <property type="entry name" value="PRK12553.1"/>
    <property type="match status" value="1"/>
</dbReference>
<proteinExistence type="inferred from homology"/>
<evidence type="ECO:0000256" key="9">
    <source>
        <dbReference type="RuleBase" id="RU003567"/>
    </source>
</evidence>
<dbReference type="InterPro" id="IPR018215">
    <property type="entry name" value="ClpP_Ser_AS"/>
</dbReference>
<comment type="similarity">
    <text evidence="1 7 9">Belongs to the peptidase S14 family.</text>
</comment>
<feature type="active site" evidence="8">
    <location>
        <position position="94"/>
    </location>
</feature>
<dbReference type="InterPro" id="IPR001907">
    <property type="entry name" value="ClpP"/>
</dbReference>
<evidence type="ECO:0000256" key="6">
    <source>
        <dbReference type="ARBA" id="ARBA00034021"/>
    </source>
</evidence>
<organism evidence="10 11">
    <name type="scientific">Candidatus Vidania fulgoroideorum</name>
    <dbReference type="NCBI Taxonomy" id="881286"/>
    <lineage>
        <taxon>Bacteria</taxon>
        <taxon>Pseudomonadati</taxon>
        <taxon>Pseudomonadota</taxon>
        <taxon>Betaproteobacteria</taxon>
        <taxon>Candidatus Vidania</taxon>
    </lineage>
</organism>
<dbReference type="PANTHER" id="PTHR10381">
    <property type="entry name" value="ATP-DEPENDENT CLP PROTEASE PROTEOLYTIC SUBUNIT"/>
    <property type="match status" value="1"/>
</dbReference>
<reference evidence="10" key="1">
    <citation type="submission" date="2021-02" db="EMBL/GenBank/DDBJ databases">
        <authorList>
            <person name="Franco D."/>
        </authorList>
    </citation>
    <scope>NUCLEOTIDE SEQUENCE</scope>
    <source>
        <strain evidence="10">DICMUL</strain>
    </source>
</reference>
<dbReference type="NCBIfam" id="NF001368">
    <property type="entry name" value="PRK00277.1"/>
    <property type="match status" value="1"/>
</dbReference>
<dbReference type="Gene3D" id="3.90.226.10">
    <property type="entry name" value="2-enoyl-CoA Hydratase, Chain A, domain 1"/>
    <property type="match status" value="1"/>
</dbReference>
<comment type="catalytic activity">
    <reaction evidence="6 7 8">
        <text>Hydrolysis of proteins to small peptides in the presence of ATP and magnesium. alpha-casein is the usual test substrate. In the absence of ATP, only oligopeptides shorter than five residues are hydrolyzed (such as succinyl-Leu-Tyr-|-NHMec, and Leu-Tyr-Leu-|-Tyr-Trp, in which cleavage of the -Tyr-|-Leu- and -Tyr-|-Trp bonds also occurs).</text>
        <dbReference type="EC" id="3.4.21.92"/>
    </reaction>
</comment>
<evidence type="ECO:0000256" key="5">
    <source>
        <dbReference type="ARBA" id="ARBA00022825"/>
    </source>
</evidence>
<dbReference type="EC" id="3.4.21.92" evidence="7"/>
<dbReference type="GO" id="GO:0004252">
    <property type="term" value="F:serine-type endopeptidase activity"/>
    <property type="evidence" value="ECO:0007669"/>
    <property type="project" value="UniProtKB-UniRule"/>
</dbReference>
<reference evidence="10" key="2">
    <citation type="submission" date="2021-03" db="EMBL/GenBank/DDBJ databases">
        <title>Alternative transmission patterns in independently acquired nutritional co-symbionts of Dictyopharidae planthoppers.</title>
        <authorList>
            <person name="Michalik A."/>
            <person name="Lukasik P."/>
        </authorList>
    </citation>
    <scope>NUCLEOTIDE SEQUENCE</scope>
    <source>
        <strain evidence="10">DICMUL</strain>
    </source>
</reference>
<accession>A0A974X799</accession>
<dbReference type="GO" id="GO:0051117">
    <property type="term" value="F:ATPase binding"/>
    <property type="evidence" value="ECO:0007669"/>
    <property type="project" value="TreeGrafter"/>
</dbReference>
<dbReference type="Proteomes" id="UP000663602">
    <property type="component" value="Chromosome"/>
</dbReference>
<dbReference type="PROSITE" id="PS00381">
    <property type="entry name" value="CLP_PROTEASE_SER"/>
    <property type="match status" value="1"/>
</dbReference>
<comment type="subunit">
    <text evidence="7">Fourteen ClpP subunits assemble into 2 heptameric rings which stack back to back to give a disk-like structure with a central cavity, resembling the structure of eukaryotic proteasomes.</text>
</comment>
<dbReference type="CDD" id="cd07017">
    <property type="entry name" value="S14_ClpP_2"/>
    <property type="match status" value="1"/>
</dbReference>
<sequence>MINYNLLVFDKNITCDIFSRLLKERIIFLSGKISEQLSNIIIAQLLYLNSINNNEIAIYINSPGGEVNAGLAIYDTIKFIKASVSTICIGTAASMAAILLAAGKKGKRKSLKNSQIMIHQPLGGYKGQATDIKIHAKEIIKIKNKLNKLLAKETNTKLKKIKKDTERDKFMSPQKALKYGIIDKIIK</sequence>
<evidence type="ECO:0000256" key="1">
    <source>
        <dbReference type="ARBA" id="ARBA00007039"/>
    </source>
</evidence>
<evidence type="ECO:0000256" key="3">
    <source>
        <dbReference type="ARBA" id="ARBA00022670"/>
    </source>
</evidence>
<keyword evidence="3 7" id="KW-0645">Protease</keyword>
<dbReference type="InterPro" id="IPR023562">
    <property type="entry name" value="ClpP/TepA"/>
</dbReference>
<dbReference type="HAMAP" id="MF_00444">
    <property type="entry name" value="ClpP"/>
    <property type="match status" value="1"/>
</dbReference>
<comment type="function">
    <text evidence="7">Cleaves peptides in various proteins in a process that requires ATP hydrolysis. Has a chymotrypsin-like activity. Plays a major role in the degradation of misfolded proteins.</text>
</comment>
<evidence type="ECO:0000256" key="4">
    <source>
        <dbReference type="ARBA" id="ARBA00022801"/>
    </source>
</evidence>
<dbReference type="EMBL" id="CP071410">
    <property type="protein sequence ID" value="QSW37900.1"/>
    <property type="molecule type" value="Genomic_DNA"/>
</dbReference>
<evidence type="ECO:0000256" key="7">
    <source>
        <dbReference type="HAMAP-Rule" id="MF_00444"/>
    </source>
</evidence>
<keyword evidence="5 7" id="KW-0720">Serine protease</keyword>
<feature type="active site" evidence="7">
    <location>
        <position position="119"/>
    </location>
</feature>
<keyword evidence="2 7" id="KW-0963">Cytoplasm</keyword>
<dbReference type="Pfam" id="PF00574">
    <property type="entry name" value="CLP_protease"/>
    <property type="match status" value="1"/>
</dbReference>
<keyword evidence="4 7" id="KW-0378">Hydrolase</keyword>
<dbReference type="GO" id="GO:0005737">
    <property type="term" value="C:cytoplasm"/>
    <property type="evidence" value="ECO:0007669"/>
    <property type="project" value="UniProtKB-SubCell"/>
</dbReference>
<dbReference type="GO" id="GO:0006515">
    <property type="term" value="P:protein quality control for misfolded or incompletely synthesized proteins"/>
    <property type="evidence" value="ECO:0007669"/>
    <property type="project" value="TreeGrafter"/>
</dbReference>
<gene>
    <name evidence="7" type="primary">clpP</name>
    <name evidence="10" type="ORF">JSR02_00350</name>
</gene>
<dbReference type="PANTHER" id="PTHR10381:SF70">
    <property type="entry name" value="ATP-DEPENDENT CLP PROTEASE PROTEOLYTIC SUBUNIT"/>
    <property type="match status" value="1"/>
</dbReference>
<name>A0A974X799_9PROT</name>
<evidence type="ECO:0000313" key="10">
    <source>
        <dbReference type="EMBL" id="QSW37900.1"/>
    </source>
</evidence>
<evidence type="ECO:0000256" key="2">
    <source>
        <dbReference type="ARBA" id="ARBA00022490"/>
    </source>
</evidence>
<dbReference type="SUPFAM" id="SSF52096">
    <property type="entry name" value="ClpP/crotonase"/>
    <property type="match status" value="1"/>
</dbReference>
<dbReference type="InterPro" id="IPR029045">
    <property type="entry name" value="ClpP/crotonase-like_dom_sf"/>
</dbReference>
<dbReference type="GO" id="GO:0004176">
    <property type="term" value="F:ATP-dependent peptidase activity"/>
    <property type="evidence" value="ECO:0007669"/>
    <property type="project" value="InterPro"/>
</dbReference>